<organism evidence="2">
    <name type="scientific">uncultured Anaerotruncus sp</name>
    <dbReference type="NCBI Taxonomy" id="905011"/>
    <lineage>
        <taxon>Bacteria</taxon>
        <taxon>Bacillati</taxon>
        <taxon>Bacillota</taxon>
        <taxon>Clostridia</taxon>
        <taxon>Eubacteriales</taxon>
        <taxon>Oscillospiraceae</taxon>
        <taxon>Anaerotruncus</taxon>
        <taxon>environmental samples</taxon>
    </lineage>
</organism>
<reference evidence="2" key="1">
    <citation type="submission" date="2019-11" db="EMBL/GenBank/DDBJ databases">
        <authorList>
            <person name="Feng L."/>
        </authorList>
    </citation>
    <scope>NUCLEOTIDE SEQUENCE</scope>
    <source>
        <strain evidence="2">AundefinedLFYP135</strain>
    </source>
</reference>
<sequence length="95" mass="10299">MFFVGLAGIDGKVDYCGIAKGCSCPGCGGQSPFHVSKQYNCFHLFFLPLKKFHIHYAAVCPQCASIYELGPEKGAQAEAEGVVTISRMDLAPIRR</sequence>
<accession>A0A6N2SGM9</accession>
<dbReference type="Pfam" id="PF17032">
    <property type="entry name" value="Zn_ribbon_15"/>
    <property type="match status" value="1"/>
</dbReference>
<evidence type="ECO:0000313" key="2">
    <source>
        <dbReference type="EMBL" id="VYS92114.1"/>
    </source>
</evidence>
<name>A0A6N2SGM9_9FIRM</name>
<protein>
    <recommendedName>
        <fullName evidence="1">Zinc-ribbon 15 domain-containing protein</fullName>
    </recommendedName>
</protein>
<feature type="domain" description="Zinc-ribbon 15" evidence="1">
    <location>
        <begin position="23"/>
        <end position="70"/>
    </location>
</feature>
<evidence type="ECO:0000259" key="1">
    <source>
        <dbReference type="Pfam" id="PF17032"/>
    </source>
</evidence>
<dbReference type="AlphaFoldDB" id="A0A6N2SGM9"/>
<proteinExistence type="predicted"/>
<dbReference type="EMBL" id="CACRSL010000003">
    <property type="protein sequence ID" value="VYS92114.1"/>
    <property type="molecule type" value="Genomic_DNA"/>
</dbReference>
<dbReference type="InterPro" id="IPR031493">
    <property type="entry name" value="Zinc_ribbon_15"/>
</dbReference>
<gene>
    <name evidence="2" type="ORF">AULFYP135_00921</name>
</gene>